<keyword evidence="2" id="KW-1185">Reference proteome</keyword>
<protein>
    <submittedName>
        <fullName evidence="1">Pimeloyl-ACP methyl ester carboxylesterase</fullName>
    </submittedName>
</protein>
<dbReference type="Proteomes" id="UP001205843">
    <property type="component" value="Unassembled WGS sequence"/>
</dbReference>
<dbReference type="Gene3D" id="3.40.50.1820">
    <property type="entry name" value="alpha/beta hydrolase"/>
    <property type="match status" value="1"/>
</dbReference>
<dbReference type="InterPro" id="IPR029058">
    <property type="entry name" value="AB_hydrolase_fold"/>
</dbReference>
<evidence type="ECO:0000313" key="2">
    <source>
        <dbReference type="Proteomes" id="UP001205843"/>
    </source>
</evidence>
<proteinExistence type="predicted"/>
<evidence type="ECO:0000313" key="1">
    <source>
        <dbReference type="EMBL" id="MCP1673117.1"/>
    </source>
</evidence>
<sequence>MRDYEAALLLADVASTDGDSRLQRRHGTPAREHVHYSIDGRNYEADIYRSDRDHRGNLLLVHGFTEDGRRDERLTAFAATLARSGFVVFVPEVEGLRDFSVSSREIEVLIDALRHSISDQGPAAGESTAIAAFSLAVGPTLLAASDPAVADSVSFLISVGGYYDLVDTLRYVTTGVDAGSGDARPPPPLRAGRWAVLLSQLHWLEDDDDRELVEQMARRRLDEPTAPLEDLRRQLGSQGRAVYDLVNNRDAEQVEALLDGLPPAMLEEFRQLDLANRDLSGLRADVVLIHGPDDPIIPLSHSLRLREALAGDRQVWLYQARGLGHVDVSPGLRDGVGLWRATRRVLLLGEEQTAEARQREMDHWKQP</sequence>
<organism evidence="1 2">
    <name type="scientific">Natronocella acetinitrilica</name>
    <dbReference type="NCBI Taxonomy" id="414046"/>
    <lineage>
        <taxon>Bacteria</taxon>
        <taxon>Pseudomonadati</taxon>
        <taxon>Pseudomonadota</taxon>
        <taxon>Gammaproteobacteria</taxon>
        <taxon>Chromatiales</taxon>
        <taxon>Ectothiorhodospiraceae</taxon>
        <taxon>Natronocella</taxon>
    </lineage>
</organism>
<name>A0AAE3KEI4_9GAMM</name>
<dbReference type="AlphaFoldDB" id="A0AAE3KEI4"/>
<dbReference type="EMBL" id="JALJXV010000001">
    <property type="protein sequence ID" value="MCP1673117.1"/>
    <property type="molecule type" value="Genomic_DNA"/>
</dbReference>
<accession>A0AAE3KEI4</accession>
<comment type="caution">
    <text evidence="1">The sequence shown here is derived from an EMBL/GenBank/DDBJ whole genome shotgun (WGS) entry which is preliminary data.</text>
</comment>
<dbReference type="SUPFAM" id="SSF53474">
    <property type="entry name" value="alpha/beta-Hydrolases"/>
    <property type="match status" value="1"/>
</dbReference>
<gene>
    <name evidence="1" type="ORF">J2T57_000209</name>
</gene>
<reference evidence="1" key="1">
    <citation type="submission" date="2022-03" db="EMBL/GenBank/DDBJ databases">
        <title>Genomic Encyclopedia of Type Strains, Phase III (KMG-III): the genomes of soil and plant-associated and newly described type strains.</title>
        <authorList>
            <person name="Whitman W."/>
        </authorList>
    </citation>
    <scope>NUCLEOTIDE SEQUENCE</scope>
    <source>
        <strain evidence="1">ANL 6-2</strain>
    </source>
</reference>